<accession>A0ABN0MP68</accession>
<evidence type="ECO:0000313" key="2">
    <source>
        <dbReference type="Proteomes" id="UP000014627"/>
    </source>
</evidence>
<comment type="caution">
    <text evidence="1">The sequence shown here is derived from an EMBL/GenBank/DDBJ whole genome shotgun (WGS) entry which is preliminary data.</text>
</comment>
<dbReference type="EMBL" id="ATLC01000048">
    <property type="protein sequence ID" value="EPJ27759.1"/>
    <property type="molecule type" value="Genomic_DNA"/>
</dbReference>
<proteinExistence type="predicted"/>
<name>A0ABN0MP68_CHLPS</name>
<dbReference type="Proteomes" id="UP000014627">
    <property type="component" value="Unassembled WGS sequence"/>
</dbReference>
<gene>
    <name evidence="1" type="ORF">CP99DC5_0727B</name>
</gene>
<reference evidence="1 2" key="1">
    <citation type="submission" date="2013-04" db="EMBL/GenBank/DDBJ databases">
        <title>Genome sequence of Chlamydia psittaci 99DC5.</title>
        <authorList>
            <person name="Huot-Creasy H."/>
            <person name="McCracken C.L."/>
            <person name="Humphries M."/>
            <person name="Sachse K."/>
            <person name="Laroucau K."/>
            <person name="Bavoil P."/>
            <person name="Myers G.S."/>
        </authorList>
    </citation>
    <scope>NUCLEOTIDE SEQUENCE [LARGE SCALE GENOMIC DNA]</scope>
    <source>
        <strain evidence="1 2">99DC5</strain>
    </source>
</reference>
<protein>
    <submittedName>
        <fullName evidence="1">Chlamydia polymorphic membrane middle domain protein</fullName>
    </submittedName>
</protein>
<feature type="non-terminal residue" evidence="1">
    <location>
        <position position="1"/>
    </location>
</feature>
<evidence type="ECO:0000313" key="1">
    <source>
        <dbReference type="EMBL" id="EPJ27759.1"/>
    </source>
</evidence>
<organism evidence="1 2">
    <name type="scientific">Chlamydia psittaci 99DC5</name>
    <dbReference type="NCBI Taxonomy" id="1112251"/>
    <lineage>
        <taxon>Bacteria</taxon>
        <taxon>Pseudomonadati</taxon>
        <taxon>Chlamydiota</taxon>
        <taxon>Chlamydiia</taxon>
        <taxon>Chlamydiales</taxon>
        <taxon>Chlamydiaceae</taxon>
        <taxon>Chlamydia/Chlamydophila group</taxon>
        <taxon>Chlamydia</taxon>
    </lineage>
</organism>
<keyword evidence="2" id="KW-1185">Reference proteome</keyword>
<sequence length="30" mass="3090">APLGGGGSLQLLLKSQQIHQAKKSQSTLSI</sequence>